<dbReference type="STRING" id="151894.SAMN04488524_4743"/>
<feature type="coiled-coil region" evidence="1">
    <location>
        <begin position="249"/>
        <end position="290"/>
    </location>
</feature>
<dbReference type="Proteomes" id="UP000192756">
    <property type="component" value="Unassembled WGS sequence"/>
</dbReference>
<protein>
    <submittedName>
        <fullName evidence="2">Uncharacterized protein</fullName>
    </submittedName>
</protein>
<accession>A0A1W2EEX6</accession>
<name>A0A1W2EEX6_9SPHI</name>
<evidence type="ECO:0000313" key="3">
    <source>
        <dbReference type="Proteomes" id="UP000192756"/>
    </source>
</evidence>
<keyword evidence="3" id="KW-1185">Reference proteome</keyword>
<dbReference type="AlphaFoldDB" id="A0A1W2EEX6"/>
<sequence length="290" mass="31858">MCCACFTLSAQTTNTFPLNGSVGIGTLSPENGWKLDVNGLGAVGTYGTARIYLGSLDSTTAMIQSRNLITNQKLTFFASSYNFGVGNVGIGDADPATLLTLRRMIPEGDQISIYRADSTPNLDVYSIYNGSSDPQSGSFAYGVRPSDDAWQIWEKGDNVNWANLFTVKKDGNVGIGTLTPNTKLAVNGNIRALEIKVETANWPDYVFAKDYKLPTLQETEKHIKDKGHLPGIPSAAEVKANGVDLGEMNARLLQKIEELTLYLIRLEKENDKQKQKNRSLEERLNKIENQ</sequence>
<dbReference type="EMBL" id="FWXT01000006">
    <property type="protein sequence ID" value="SMD08271.1"/>
    <property type="molecule type" value="Genomic_DNA"/>
</dbReference>
<keyword evidence="1" id="KW-0175">Coiled coil</keyword>
<organism evidence="2 3">
    <name type="scientific">Pedobacter africanus</name>
    <dbReference type="NCBI Taxonomy" id="151894"/>
    <lineage>
        <taxon>Bacteria</taxon>
        <taxon>Pseudomonadati</taxon>
        <taxon>Bacteroidota</taxon>
        <taxon>Sphingobacteriia</taxon>
        <taxon>Sphingobacteriales</taxon>
        <taxon>Sphingobacteriaceae</taxon>
        <taxon>Pedobacter</taxon>
    </lineage>
</organism>
<gene>
    <name evidence="2" type="ORF">SAMN04488524_4743</name>
</gene>
<reference evidence="3" key="1">
    <citation type="submission" date="2017-04" db="EMBL/GenBank/DDBJ databases">
        <authorList>
            <person name="Varghese N."/>
            <person name="Submissions S."/>
        </authorList>
    </citation>
    <scope>NUCLEOTIDE SEQUENCE [LARGE SCALE GENOMIC DNA]</scope>
    <source>
        <strain evidence="3">DSM 12126</strain>
    </source>
</reference>
<evidence type="ECO:0000256" key="1">
    <source>
        <dbReference type="SAM" id="Coils"/>
    </source>
</evidence>
<evidence type="ECO:0000313" key="2">
    <source>
        <dbReference type="EMBL" id="SMD08271.1"/>
    </source>
</evidence>
<proteinExistence type="predicted"/>